<dbReference type="AlphaFoldDB" id="A0AAF0Q202"/>
<reference evidence="1" key="1">
    <citation type="submission" date="2023-08" db="EMBL/GenBank/DDBJ databases">
        <title>A de novo genome assembly of Solanum verrucosum Schlechtendal, a Mexican diploid species geographically isolated from the other diploid A-genome species in potato relatives.</title>
        <authorList>
            <person name="Hosaka K."/>
        </authorList>
    </citation>
    <scope>NUCLEOTIDE SEQUENCE</scope>
    <source>
        <tissue evidence="1">Young leaves</tissue>
    </source>
</reference>
<keyword evidence="2" id="KW-1185">Reference proteome</keyword>
<proteinExistence type="predicted"/>
<protein>
    <submittedName>
        <fullName evidence="1">Uncharacterized protein</fullName>
    </submittedName>
</protein>
<dbReference type="EMBL" id="CP133613">
    <property type="protein sequence ID" value="WMV15359.1"/>
    <property type="molecule type" value="Genomic_DNA"/>
</dbReference>
<gene>
    <name evidence="1" type="ORF">MTR67_008744</name>
</gene>
<organism evidence="1 2">
    <name type="scientific">Solanum verrucosum</name>
    <dbReference type="NCBI Taxonomy" id="315347"/>
    <lineage>
        <taxon>Eukaryota</taxon>
        <taxon>Viridiplantae</taxon>
        <taxon>Streptophyta</taxon>
        <taxon>Embryophyta</taxon>
        <taxon>Tracheophyta</taxon>
        <taxon>Spermatophyta</taxon>
        <taxon>Magnoliopsida</taxon>
        <taxon>eudicotyledons</taxon>
        <taxon>Gunneridae</taxon>
        <taxon>Pentapetalae</taxon>
        <taxon>asterids</taxon>
        <taxon>lamiids</taxon>
        <taxon>Solanales</taxon>
        <taxon>Solanaceae</taxon>
        <taxon>Solanoideae</taxon>
        <taxon>Solaneae</taxon>
        <taxon>Solanum</taxon>
    </lineage>
</organism>
<accession>A0AAF0Q202</accession>
<name>A0AAF0Q202_SOLVR</name>
<dbReference type="Proteomes" id="UP001234989">
    <property type="component" value="Chromosome 2"/>
</dbReference>
<evidence type="ECO:0000313" key="2">
    <source>
        <dbReference type="Proteomes" id="UP001234989"/>
    </source>
</evidence>
<sequence>MAVFSMMLWQDLQRCIKKTTHLPKRKTN</sequence>
<evidence type="ECO:0000313" key="1">
    <source>
        <dbReference type="EMBL" id="WMV15359.1"/>
    </source>
</evidence>